<dbReference type="eggNOG" id="arCOG00475">
    <property type="taxonomic scope" value="Archaea"/>
</dbReference>
<dbReference type="Proteomes" id="UP000007812">
    <property type="component" value="Chromosome"/>
</dbReference>
<accession>F4G1Z1</accession>
<dbReference type="PATRIC" id="fig|1006006.8.peg.774"/>
<dbReference type="STRING" id="1006006.Mcup_0775"/>
<dbReference type="KEGG" id="mcn:Mcup_0775"/>
<proteinExistence type="predicted"/>
<sequence length="229" mass="25939">MVREMEILAELHAKHKNEKLRREIKLLEGYDGFDIPDAALGQPSVIPSVTGTLVREILGEEKRVLINQRLADVNELYVRSLSITARMMNFEVAYTKGDRPTFGKEVNQVTTERAIEITREYGVKSGAMLSLRKGRDEIMRRLDMKADFFLALHFAGLSSIEGLELDKIIPYLIVSTDKNREIIKTISQPTFDENRVLHVVRELEGVGVRAVLISSPADLNFLVNFIAKI</sequence>
<dbReference type="EMBL" id="CP002656">
    <property type="protein sequence ID" value="AEB94880.1"/>
    <property type="molecule type" value="Genomic_DNA"/>
</dbReference>
<keyword evidence="2" id="KW-1185">Reference proteome</keyword>
<evidence type="ECO:0000313" key="1">
    <source>
        <dbReference type="EMBL" id="AEB94880.1"/>
    </source>
</evidence>
<organism evidence="1 2">
    <name type="scientific">Metallosphaera cuprina (strain Ar-4)</name>
    <dbReference type="NCBI Taxonomy" id="1006006"/>
    <lineage>
        <taxon>Archaea</taxon>
        <taxon>Thermoproteota</taxon>
        <taxon>Thermoprotei</taxon>
        <taxon>Sulfolobales</taxon>
        <taxon>Sulfolobaceae</taxon>
        <taxon>Metallosphaera</taxon>
    </lineage>
</organism>
<dbReference type="PANTHER" id="PTHR38755">
    <property type="entry name" value="5,10-METHYLENETETRAHYDROFOLATE REDUCTASE"/>
    <property type="match status" value="1"/>
</dbReference>
<dbReference type="PANTHER" id="PTHR38755:SF1">
    <property type="entry name" value="METHYLENE-TETRAHYDROFOLATE REDUCTASE C-TERMINAL DOMAIN-CONTAINING PROTEIN"/>
    <property type="match status" value="1"/>
</dbReference>
<evidence type="ECO:0000313" key="2">
    <source>
        <dbReference type="Proteomes" id="UP000007812"/>
    </source>
</evidence>
<dbReference type="HOGENOM" id="CLU_098912_0_0_2"/>
<name>F4G1Z1_METCR</name>
<protein>
    <submittedName>
        <fullName evidence="1">Uncharacterized protein</fullName>
    </submittedName>
</protein>
<dbReference type="AlphaFoldDB" id="F4G1Z1"/>
<gene>
    <name evidence="1" type="ordered locus">Mcup_0775</name>
</gene>
<reference evidence="1 2" key="1">
    <citation type="journal article" date="2011" name="J. Bacteriol.">
        <title>Complete genome sequence of Metallosphaera cuprina, a metal sulfide-oxidizing archaeon from a hot spring.</title>
        <authorList>
            <person name="Liu L.J."/>
            <person name="You X.Y."/>
            <person name="Zheng H."/>
            <person name="Wang S."/>
            <person name="Jiang C.Y."/>
            <person name="Liu S.J."/>
        </authorList>
    </citation>
    <scope>NUCLEOTIDE SEQUENCE [LARGE SCALE GENOMIC DNA]</scope>
    <source>
        <strain evidence="1 2">Ar-4</strain>
    </source>
</reference>